<evidence type="ECO:0000256" key="1">
    <source>
        <dbReference type="SAM" id="MobiDB-lite"/>
    </source>
</evidence>
<dbReference type="EMBL" id="AZGY01000022">
    <property type="protein sequence ID" value="KZZ90268.1"/>
    <property type="molecule type" value="Genomic_DNA"/>
</dbReference>
<feature type="compositionally biased region" description="Basic and acidic residues" evidence="1">
    <location>
        <begin position="93"/>
        <end position="112"/>
    </location>
</feature>
<accession>A0A162J476</accession>
<dbReference type="OrthoDB" id="5153335at2759"/>
<keyword evidence="3" id="KW-1185">Reference proteome</keyword>
<proteinExistence type="predicted"/>
<name>A0A162J476_9HYPO</name>
<protein>
    <submittedName>
        <fullName evidence="2">Uncharacterized protein</fullName>
    </submittedName>
</protein>
<gene>
    <name evidence="2" type="ORF">AAL_07369</name>
</gene>
<evidence type="ECO:0000313" key="3">
    <source>
        <dbReference type="Proteomes" id="UP000078544"/>
    </source>
</evidence>
<dbReference type="Proteomes" id="UP000078544">
    <property type="component" value="Unassembled WGS sequence"/>
</dbReference>
<sequence length="112" mass="12470">MSSQSSSKHVSRSPSPEETPDIIPPRELTAEEADQDYQKQLALLAEQNAARYAQEAGHSSTTEETPDIMPSRVLSPEEADDDYKKQLALLDEQNGRRNEADAASKEEQKSRL</sequence>
<comment type="caution">
    <text evidence="2">The sequence shown here is derived from an EMBL/GenBank/DDBJ whole genome shotgun (WGS) entry which is preliminary data.</text>
</comment>
<organism evidence="2 3">
    <name type="scientific">Moelleriella libera RCEF 2490</name>
    <dbReference type="NCBI Taxonomy" id="1081109"/>
    <lineage>
        <taxon>Eukaryota</taxon>
        <taxon>Fungi</taxon>
        <taxon>Dikarya</taxon>
        <taxon>Ascomycota</taxon>
        <taxon>Pezizomycotina</taxon>
        <taxon>Sordariomycetes</taxon>
        <taxon>Hypocreomycetidae</taxon>
        <taxon>Hypocreales</taxon>
        <taxon>Clavicipitaceae</taxon>
        <taxon>Moelleriella</taxon>
    </lineage>
</organism>
<feature type="compositionally biased region" description="Low complexity" evidence="1">
    <location>
        <begin position="1"/>
        <end position="14"/>
    </location>
</feature>
<feature type="region of interest" description="Disordered" evidence="1">
    <location>
        <begin position="50"/>
        <end position="112"/>
    </location>
</feature>
<reference evidence="2 3" key="1">
    <citation type="journal article" date="2016" name="Genome Biol. Evol.">
        <title>Divergent and convergent evolution of fungal pathogenicity.</title>
        <authorList>
            <person name="Shang Y."/>
            <person name="Xiao G."/>
            <person name="Zheng P."/>
            <person name="Cen K."/>
            <person name="Zhan S."/>
            <person name="Wang C."/>
        </authorList>
    </citation>
    <scope>NUCLEOTIDE SEQUENCE [LARGE SCALE GENOMIC DNA]</scope>
    <source>
        <strain evidence="2 3">RCEF 2490</strain>
    </source>
</reference>
<feature type="region of interest" description="Disordered" evidence="1">
    <location>
        <begin position="1"/>
        <end position="38"/>
    </location>
</feature>
<dbReference type="AlphaFoldDB" id="A0A162J476"/>
<evidence type="ECO:0000313" key="2">
    <source>
        <dbReference type="EMBL" id="KZZ90268.1"/>
    </source>
</evidence>